<dbReference type="InterPro" id="IPR003753">
    <property type="entry name" value="Exonuc_VII_L"/>
</dbReference>
<gene>
    <name evidence="5 10" type="primary">xseA</name>
    <name evidence="10" type="ORF">H8717_12350</name>
</gene>
<dbReference type="PANTHER" id="PTHR30008:SF0">
    <property type="entry name" value="EXODEOXYRIBONUCLEASE 7 LARGE SUBUNIT"/>
    <property type="match status" value="1"/>
</dbReference>
<dbReference type="PANTHER" id="PTHR30008">
    <property type="entry name" value="EXODEOXYRIBONUCLEASE 7 LARGE SUBUNIT"/>
    <property type="match status" value="1"/>
</dbReference>
<dbReference type="InterPro" id="IPR020579">
    <property type="entry name" value="Exonuc_VII_lsu_C"/>
</dbReference>
<dbReference type="NCBIfam" id="TIGR00237">
    <property type="entry name" value="xseA"/>
    <property type="match status" value="1"/>
</dbReference>
<evidence type="ECO:0000256" key="7">
    <source>
        <dbReference type="SAM" id="Coils"/>
    </source>
</evidence>
<comment type="subcellular location">
    <subcellularLocation>
        <location evidence="5 6">Cytoplasm</location>
    </subcellularLocation>
</comment>
<dbReference type="HAMAP" id="MF_00378">
    <property type="entry name" value="Exonuc_7_L"/>
    <property type="match status" value="1"/>
</dbReference>
<comment type="similarity">
    <text evidence="5 6">Belongs to the XseA family.</text>
</comment>
<evidence type="ECO:0000313" key="10">
    <source>
        <dbReference type="EMBL" id="MBC8577194.1"/>
    </source>
</evidence>
<evidence type="ECO:0000256" key="1">
    <source>
        <dbReference type="ARBA" id="ARBA00022490"/>
    </source>
</evidence>
<evidence type="ECO:0000256" key="4">
    <source>
        <dbReference type="ARBA" id="ARBA00022839"/>
    </source>
</evidence>
<dbReference type="Proteomes" id="UP000658131">
    <property type="component" value="Unassembled WGS sequence"/>
</dbReference>
<sequence length="409" mass="44713">MAVSILKVSQLNRYVRSQLESDRRLSELYVAGEIGSMTVNQRSGHLYFTLKDSDASVRAVMFASRSEHLRFLPKPGLAVVARGAATLYERDGAFQMTVSELMLDGAGALGLAFEQLKEKLAAQGLFSEDRKRPIPQNPRTIGIVTSPSGAALHDIVSVAQRRNPSVLLLLAPAAVQGREASASVAAAIRLLNQDGRSEVILVGRGGGSAEDLWAFNEEETVRAVASSGIPVISAVGHETDVSLCDYAADLRAATPTAAAELAIPDRTVLLQSLELRSELLRERMNRLLGEKQRKLSSLQQMPALHDPAFFLNKNRQRLDYLIESMYNLSRGEIPRRSEQLGHRAALLESLSPLGILSRGYAIAEREGRPIFSADELSQGEELCLHLHRGTAAVRVERVDLSHGEEKHDL</sequence>
<keyword evidence="11" id="KW-1185">Reference proteome</keyword>
<comment type="catalytic activity">
    <reaction evidence="5 6">
        <text>Exonucleolytic cleavage in either 5'- to 3'- or 3'- to 5'-direction to yield nucleoside 5'-phosphates.</text>
        <dbReference type="EC" id="3.1.11.6"/>
    </reaction>
</comment>
<proteinExistence type="inferred from homology"/>
<evidence type="ECO:0000259" key="9">
    <source>
        <dbReference type="Pfam" id="PF13742"/>
    </source>
</evidence>
<dbReference type="Pfam" id="PF02601">
    <property type="entry name" value="Exonuc_VII_L"/>
    <property type="match status" value="1"/>
</dbReference>
<dbReference type="EC" id="3.1.11.6" evidence="5"/>
<keyword evidence="3 5" id="KW-0378">Hydrolase</keyword>
<evidence type="ECO:0000256" key="2">
    <source>
        <dbReference type="ARBA" id="ARBA00022722"/>
    </source>
</evidence>
<evidence type="ECO:0000256" key="6">
    <source>
        <dbReference type="RuleBase" id="RU004355"/>
    </source>
</evidence>
<reference evidence="10 11" key="1">
    <citation type="submission" date="2020-08" db="EMBL/GenBank/DDBJ databases">
        <title>Genome public.</title>
        <authorList>
            <person name="Liu C."/>
            <person name="Sun Q."/>
        </authorList>
    </citation>
    <scope>NUCLEOTIDE SEQUENCE [LARGE SCALE GENOMIC DNA]</scope>
    <source>
        <strain evidence="10 11">BX1</strain>
    </source>
</reference>
<dbReference type="Pfam" id="PF13742">
    <property type="entry name" value="tRNA_anti_2"/>
    <property type="match status" value="1"/>
</dbReference>
<comment type="caution">
    <text evidence="10">The sequence shown here is derived from an EMBL/GenBank/DDBJ whole genome shotgun (WGS) entry which is preliminary data.</text>
</comment>
<accession>A0ABR7NLC8</accession>
<keyword evidence="7" id="KW-0175">Coiled coil</keyword>
<dbReference type="CDD" id="cd04489">
    <property type="entry name" value="ExoVII_LU_OBF"/>
    <property type="match status" value="1"/>
</dbReference>
<keyword evidence="2 5" id="KW-0540">Nuclease</keyword>
<evidence type="ECO:0000259" key="8">
    <source>
        <dbReference type="Pfam" id="PF02601"/>
    </source>
</evidence>
<feature type="domain" description="Exonuclease VII large subunit C-terminal" evidence="8">
    <location>
        <begin position="125"/>
        <end position="341"/>
    </location>
</feature>
<dbReference type="InterPro" id="IPR025824">
    <property type="entry name" value="OB-fold_nuc-bd_dom"/>
</dbReference>
<dbReference type="GO" id="GO:0008855">
    <property type="term" value="F:exodeoxyribonuclease VII activity"/>
    <property type="evidence" value="ECO:0007669"/>
    <property type="project" value="UniProtKB-EC"/>
</dbReference>
<keyword evidence="4 5" id="KW-0269">Exonuclease</keyword>
<evidence type="ECO:0000256" key="5">
    <source>
        <dbReference type="HAMAP-Rule" id="MF_00378"/>
    </source>
</evidence>
<comment type="function">
    <text evidence="5">Bidirectionally degrades single-stranded DNA into large acid-insoluble oligonucleotides, which are then degraded further into small acid-soluble oligonucleotides.</text>
</comment>
<dbReference type="EMBL" id="JACRTB010000023">
    <property type="protein sequence ID" value="MBC8577194.1"/>
    <property type="molecule type" value="Genomic_DNA"/>
</dbReference>
<dbReference type="RefSeq" id="WP_262400659.1">
    <property type="nucleotide sequence ID" value="NZ_JACRTB010000023.1"/>
</dbReference>
<feature type="coiled-coil region" evidence="7">
    <location>
        <begin position="270"/>
        <end position="301"/>
    </location>
</feature>
<organism evidence="10 11">
    <name type="scientific">Yanshouia hominis</name>
    <dbReference type="NCBI Taxonomy" id="2763673"/>
    <lineage>
        <taxon>Bacteria</taxon>
        <taxon>Bacillati</taxon>
        <taxon>Bacillota</taxon>
        <taxon>Clostridia</taxon>
        <taxon>Eubacteriales</taxon>
        <taxon>Oscillospiraceae</taxon>
        <taxon>Yanshouia</taxon>
    </lineage>
</organism>
<name>A0ABR7NLC8_9FIRM</name>
<evidence type="ECO:0000256" key="3">
    <source>
        <dbReference type="ARBA" id="ARBA00022801"/>
    </source>
</evidence>
<keyword evidence="1 5" id="KW-0963">Cytoplasm</keyword>
<protein>
    <recommendedName>
        <fullName evidence="5">Exodeoxyribonuclease 7 large subunit</fullName>
        <ecNumber evidence="5">3.1.11.6</ecNumber>
    </recommendedName>
    <alternativeName>
        <fullName evidence="5">Exodeoxyribonuclease VII large subunit</fullName>
        <shortName evidence="5">Exonuclease VII large subunit</shortName>
    </alternativeName>
</protein>
<evidence type="ECO:0000313" key="11">
    <source>
        <dbReference type="Proteomes" id="UP000658131"/>
    </source>
</evidence>
<comment type="subunit">
    <text evidence="5">Heterooligomer composed of large and small subunits.</text>
</comment>
<feature type="domain" description="OB-fold nucleic acid binding" evidence="9">
    <location>
        <begin position="6"/>
        <end position="101"/>
    </location>
</feature>